<keyword evidence="2" id="KW-0472">Membrane</keyword>
<gene>
    <name evidence="4" type="ORF">DLJ46_05535</name>
</gene>
<feature type="region of interest" description="Disordered" evidence="1">
    <location>
        <begin position="1"/>
        <end position="46"/>
    </location>
</feature>
<sequence length="175" mass="17775">MSYPPPSGGWHDPSAPGQQSTPPADPTLPIGGNPVPAQAGPADPYAGYQFDFAQPTAGPYAAGGYPPPGYPMPGYQPSPPQNGLAIAAMVVSIVGALGLCGYGLGGYIGVAGAILGHVSRKQIRERGESGEGFAMAGIIVGWISTAIAVLATIALVIFFVWLSKQPTSSFDNSGY</sequence>
<dbReference type="EMBL" id="QGSV01000094">
    <property type="protein sequence ID" value="PWU51132.1"/>
    <property type="molecule type" value="Genomic_DNA"/>
</dbReference>
<proteinExistence type="predicted"/>
<evidence type="ECO:0000256" key="2">
    <source>
        <dbReference type="SAM" id="Phobius"/>
    </source>
</evidence>
<evidence type="ECO:0000313" key="5">
    <source>
        <dbReference type="Proteomes" id="UP000245683"/>
    </source>
</evidence>
<dbReference type="OrthoDB" id="4374883at2"/>
<dbReference type="RefSeq" id="WP_109943592.1">
    <property type="nucleotide sequence ID" value="NZ_QGGF01000689.1"/>
</dbReference>
<dbReference type="Pfam" id="PF13828">
    <property type="entry name" value="DUF4190"/>
    <property type="match status" value="1"/>
</dbReference>
<feature type="domain" description="DUF4190" evidence="3">
    <location>
        <begin position="84"/>
        <end position="151"/>
    </location>
</feature>
<reference evidence="5" key="1">
    <citation type="submission" date="2018-05" db="EMBL/GenBank/DDBJ databases">
        <title>Micromonospora globispora sp. nov. and Micromonospora rugosa sp. nov., isolated from marine sediment.</title>
        <authorList>
            <person name="Carro L."/>
            <person name="Aysel V."/>
            <person name="Cetin D."/>
            <person name="Igual J.M."/>
            <person name="Klenk H.-P."/>
            <person name="Trujillo M.E."/>
            <person name="Sahin N."/>
        </authorList>
    </citation>
    <scope>NUCLEOTIDE SEQUENCE [LARGE SCALE GENOMIC DNA]</scope>
    <source>
        <strain evidence="5">S2904</strain>
    </source>
</reference>
<organism evidence="4 5">
    <name type="scientific">Micromonospora globispora</name>
    <dbReference type="NCBI Taxonomy" id="1450148"/>
    <lineage>
        <taxon>Bacteria</taxon>
        <taxon>Bacillati</taxon>
        <taxon>Actinomycetota</taxon>
        <taxon>Actinomycetes</taxon>
        <taxon>Micromonosporales</taxon>
        <taxon>Micromonosporaceae</taxon>
        <taxon>Micromonospora</taxon>
    </lineage>
</organism>
<accession>A0A317KCS1</accession>
<keyword evidence="2" id="KW-0812">Transmembrane</keyword>
<dbReference type="Proteomes" id="UP000245683">
    <property type="component" value="Unassembled WGS sequence"/>
</dbReference>
<name>A0A317KCS1_9ACTN</name>
<keyword evidence="5" id="KW-1185">Reference proteome</keyword>
<feature type="transmembrane region" description="Helical" evidence="2">
    <location>
        <begin position="84"/>
        <end position="115"/>
    </location>
</feature>
<comment type="caution">
    <text evidence="4">The sequence shown here is derived from an EMBL/GenBank/DDBJ whole genome shotgun (WGS) entry which is preliminary data.</text>
</comment>
<feature type="transmembrane region" description="Helical" evidence="2">
    <location>
        <begin position="136"/>
        <end position="162"/>
    </location>
</feature>
<dbReference type="AlphaFoldDB" id="A0A317KCS1"/>
<protein>
    <recommendedName>
        <fullName evidence="3">DUF4190 domain-containing protein</fullName>
    </recommendedName>
</protein>
<keyword evidence="2" id="KW-1133">Transmembrane helix</keyword>
<dbReference type="InterPro" id="IPR025241">
    <property type="entry name" value="DUF4190"/>
</dbReference>
<evidence type="ECO:0000313" key="4">
    <source>
        <dbReference type="EMBL" id="PWU51132.1"/>
    </source>
</evidence>
<evidence type="ECO:0000259" key="3">
    <source>
        <dbReference type="Pfam" id="PF13828"/>
    </source>
</evidence>
<evidence type="ECO:0000256" key="1">
    <source>
        <dbReference type="SAM" id="MobiDB-lite"/>
    </source>
</evidence>